<dbReference type="Pfam" id="PF10173">
    <property type="entry name" value="Mit_KHE1"/>
    <property type="match status" value="1"/>
</dbReference>
<feature type="chain" id="PRO_5043878447" evidence="2">
    <location>
        <begin position="28"/>
        <end position="334"/>
    </location>
</feature>
<dbReference type="PANTHER" id="PTHR28062">
    <property type="entry name" value="K+-H+ EXCHANGE-LIKE PROTEIN"/>
    <property type="match status" value="1"/>
</dbReference>
<reference evidence="3 4" key="1">
    <citation type="journal article" date="2024" name="Nat. Commun.">
        <title>Phylogenomics reveals the evolutionary origins of lichenization in chlorophyte algae.</title>
        <authorList>
            <person name="Puginier C."/>
            <person name="Libourel C."/>
            <person name="Otte J."/>
            <person name="Skaloud P."/>
            <person name="Haon M."/>
            <person name="Grisel S."/>
            <person name="Petersen M."/>
            <person name="Berrin J.G."/>
            <person name="Delaux P.M."/>
            <person name="Dal Grande F."/>
            <person name="Keller J."/>
        </authorList>
    </citation>
    <scope>NUCLEOTIDE SEQUENCE [LARGE SCALE GENOMIC DNA]</scope>
    <source>
        <strain evidence="3 4">SAG 2043</strain>
    </source>
</reference>
<proteinExistence type="predicted"/>
<dbReference type="Proteomes" id="UP001489004">
    <property type="component" value="Unassembled WGS sequence"/>
</dbReference>
<dbReference type="GO" id="GO:0005743">
    <property type="term" value="C:mitochondrial inner membrane"/>
    <property type="evidence" value="ECO:0007669"/>
    <property type="project" value="TreeGrafter"/>
</dbReference>
<dbReference type="InterPro" id="IPR018786">
    <property type="entry name" value="Mit_KHE1"/>
</dbReference>
<feature type="signal peptide" evidence="2">
    <location>
        <begin position="1"/>
        <end position="27"/>
    </location>
</feature>
<dbReference type="GO" id="GO:1902600">
    <property type="term" value="P:proton transmembrane transport"/>
    <property type="evidence" value="ECO:0007669"/>
    <property type="project" value="TreeGrafter"/>
</dbReference>
<evidence type="ECO:0000313" key="3">
    <source>
        <dbReference type="EMBL" id="KAK9813145.1"/>
    </source>
</evidence>
<accession>A0AAW1PTI5</accession>
<dbReference type="AlphaFoldDB" id="A0AAW1PTI5"/>
<sequence>MTSSSRALVLPITRRIWLLHAVTETEAAARAGPPTVTQKVVSKLHAQWETFSNAQPGTLKGWLYRLAQKVQSYEPPEETFLKGLPSRPQPVDITHAQSTAETLVRRRIRLLLRNEVPQHRRQTVTWGLGAAVFVPLLLTPLPNIPLYYSAWRVYSHFTAYRGGSTLESMLEELATEQLLELRQQLLKTGRKDLPEDSWPAQLVNLQGRYASLMQNTLKLANSSKEHPDLIFTSSPSLDTLLASKPDGVAATMQGSQRREESAAAEPSRRDQEPSRAGQAGSQADSSPGSSPVPAPLDEATIAKIANTFHMPSLVDHARRARQQWAKKGCLPPAV</sequence>
<dbReference type="PANTHER" id="PTHR28062:SF1">
    <property type="entry name" value="TRANSMEMBRANE PROTEIN"/>
    <property type="match status" value="1"/>
</dbReference>
<keyword evidence="4" id="KW-1185">Reference proteome</keyword>
<evidence type="ECO:0000256" key="1">
    <source>
        <dbReference type="SAM" id="MobiDB-lite"/>
    </source>
</evidence>
<feature type="region of interest" description="Disordered" evidence="1">
    <location>
        <begin position="248"/>
        <end position="298"/>
    </location>
</feature>
<organism evidence="3 4">
    <name type="scientific">[Myrmecia] bisecta</name>
    <dbReference type="NCBI Taxonomy" id="41462"/>
    <lineage>
        <taxon>Eukaryota</taxon>
        <taxon>Viridiplantae</taxon>
        <taxon>Chlorophyta</taxon>
        <taxon>core chlorophytes</taxon>
        <taxon>Trebouxiophyceae</taxon>
        <taxon>Trebouxiales</taxon>
        <taxon>Trebouxiaceae</taxon>
        <taxon>Myrmecia</taxon>
    </lineage>
</organism>
<evidence type="ECO:0000256" key="2">
    <source>
        <dbReference type="SAM" id="SignalP"/>
    </source>
</evidence>
<name>A0AAW1PTI5_9CHLO</name>
<protein>
    <submittedName>
        <fullName evidence="3">Uncharacterized protein</fullName>
    </submittedName>
</protein>
<dbReference type="EMBL" id="JALJOR010000008">
    <property type="protein sequence ID" value="KAK9813145.1"/>
    <property type="molecule type" value="Genomic_DNA"/>
</dbReference>
<gene>
    <name evidence="3" type="ORF">WJX72_009791</name>
</gene>
<feature type="compositionally biased region" description="Basic and acidic residues" evidence="1">
    <location>
        <begin position="256"/>
        <end position="273"/>
    </location>
</feature>
<feature type="compositionally biased region" description="Polar residues" evidence="1">
    <location>
        <begin position="279"/>
        <end position="289"/>
    </location>
</feature>
<comment type="caution">
    <text evidence="3">The sequence shown here is derived from an EMBL/GenBank/DDBJ whole genome shotgun (WGS) entry which is preliminary data.</text>
</comment>
<keyword evidence="2" id="KW-0732">Signal</keyword>
<dbReference type="GO" id="GO:0006813">
    <property type="term" value="P:potassium ion transport"/>
    <property type="evidence" value="ECO:0007669"/>
    <property type="project" value="TreeGrafter"/>
</dbReference>
<evidence type="ECO:0000313" key="4">
    <source>
        <dbReference type="Proteomes" id="UP001489004"/>
    </source>
</evidence>